<evidence type="ECO:0000313" key="2">
    <source>
        <dbReference type="EMBL" id="JAF99978.1"/>
    </source>
</evidence>
<dbReference type="EMBL" id="GBRD01017527">
    <property type="protein sequence ID" value="JAG48300.1"/>
    <property type="molecule type" value="Transcribed_RNA"/>
</dbReference>
<proteinExistence type="predicted"/>
<gene>
    <name evidence="2" type="primary">uppP_1</name>
    <name evidence="2" type="ORF">CM83_99696</name>
</gene>
<dbReference type="SUPFAM" id="SSF103473">
    <property type="entry name" value="MFS general substrate transporter"/>
    <property type="match status" value="1"/>
</dbReference>
<dbReference type="AlphaFoldDB" id="A0A0A9VWC0"/>
<reference evidence="2" key="1">
    <citation type="journal article" date="2014" name="PLoS ONE">
        <title>Transcriptome-Based Identification of ABC Transporters in the Western Tarnished Plant Bug Lygus hesperus.</title>
        <authorList>
            <person name="Hull J.J."/>
            <person name="Chaney K."/>
            <person name="Geib S.M."/>
            <person name="Fabrick J.A."/>
            <person name="Brent C.S."/>
            <person name="Walsh D."/>
            <person name="Lavine L.C."/>
        </authorList>
    </citation>
    <scope>NUCLEOTIDE SEQUENCE</scope>
</reference>
<evidence type="ECO:0000313" key="3">
    <source>
        <dbReference type="EMBL" id="JAG48300.1"/>
    </source>
</evidence>
<feature type="transmembrane region" description="Helical" evidence="1">
    <location>
        <begin position="96"/>
        <end position="116"/>
    </location>
</feature>
<dbReference type="InterPro" id="IPR036259">
    <property type="entry name" value="MFS_trans_sf"/>
</dbReference>
<reference evidence="2" key="2">
    <citation type="submission" date="2014-07" db="EMBL/GenBank/DDBJ databases">
        <authorList>
            <person name="Hull J."/>
        </authorList>
    </citation>
    <scope>NUCLEOTIDE SEQUENCE</scope>
</reference>
<accession>A0A0A9VWC0</accession>
<keyword evidence="1" id="KW-0812">Transmembrane</keyword>
<evidence type="ECO:0000256" key="1">
    <source>
        <dbReference type="SAM" id="Phobius"/>
    </source>
</evidence>
<protein>
    <submittedName>
        <fullName evidence="2">Undecaprenyl-diphosphatase</fullName>
    </submittedName>
</protein>
<feature type="transmembrane region" description="Helical" evidence="1">
    <location>
        <begin position="156"/>
        <end position="177"/>
    </location>
</feature>
<reference evidence="3" key="3">
    <citation type="submission" date="2014-09" db="EMBL/GenBank/DDBJ databases">
        <authorList>
            <person name="Magalhaes I.L.F."/>
            <person name="Oliveira U."/>
            <person name="Santos F.R."/>
            <person name="Vidigal T.H.D.A."/>
            <person name="Brescovit A.D."/>
            <person name="Santos A.J."/>
        </authorList>
    </citation>
    <scope>NUCLEOTIDE SEQUENCE</scope>
</reference>
<feature type="transmembrane region" description="Helical" evidence="1">
    <location>
        <begin position="128"/>
        <end position="149"/>
    </location>
</feature>
<feature type="non-terminal residue" evidence="2">
    <location>
        <position position="1"/>
    </location>
</feature>
<dbReference type="EMBL" id="GBHO01043625">
    <property type="protein sequence ID" value="JAF99978.1"/>
    <property type="molecule type" value="Transcribed_RNA"/>
</dbReference>
<sequence length="214" mass="24375">SNNVNSQPYPTSQRSDEFFWGRTKTYVDDLQSKNITHLVLDGDTYTLTVSCNINTVTTEIILRDFSLHTILLYNTLEGKLALCFDTLRSGSTRSRLLAFPQVLLTALAIAIGKVSMNTYTYRHAPSTMLGTAFSFHRFGFACSIVTFNIITLKVSLTTLGIIAFLVFFFILVFYFVIVQRDLNFEDEDDEYKRKVAKKMEIARTRPEEVESMGI</sequence>
<name>A0A0A9VWC0_LYGHE</name>
<keyword evidence="1" id="KW-0472">Membrane</keyword>
<keyword evidence="1" id="KW-1133">Transmembrane helix</keyword>
<organism evidence="2">
    <name type="scientific">Lygus hesperus</name>
    <name type="common">Western plant bug</name>
    <dbReference type="NCBI Taxonomy" id="30085"/>
    <lineage>
        <taxon>Eukaryota</taxon>
        <taxon>Metazoa</taxon>
        <taxon>Ecdysozoa</taxon>
        <taxon>Arthropoda</taxon>
        <taxon>Hexapoda</taxon>
        <taxon>Insecta</taxon>
        <taxon>Pterygota</taxon>
        <taxon>Neoptera</taxon>
        <taxon>Paraneoptera</taxon>
        <taxon>Hemiptera</taxon>
        <taxon>Heteroptera</taxon>
        <taxon>Panheteroptera</taxon>
        <taxon>Cimicomorpha</taxon>
        <taxon>Miridae</taxon>
        <taxon>Mirini</taxon>
        <taxon>Lygus</taxon>
    </lineage>
</organism>